<dbReference type="Gene3D" id="3.20.20.70">
    <property type="entry name" value="Aldolase class I"/>
    <property type="match status" value="1"/>
</dbReference>
<accession>A0A0D2JZY5</accession>
<protein>
    <submittedName>
        <fullName evidence="2">Biotin synthetase</fullName>
        <ecNumber evidence="2">2.8.1.6</ecNumber>
    </submittedName>
</protein>
<dbReference type="InterPro" id="IPR058240">
    <property type="entry name" value="rSAM_sf"/>
</dbReference>
<dbReference type="Proteomes" id="UP000054498">
    <property type="component" value="Unassembled WGS sequence"/>
</dbReference>
<dbReference type="GO" id="GO:0004076">
    <property type="term" value="F:biotin synthase activity"/>
    <property type="evidence" value="ECO:0007669"/>
    <property type="project" value="UniProtKB-EC"/>
</dbReference>
<dbReference type="KEGG" id="mng:MNEG_3914"/>
<keyword evidence="2" id="KW-0808">Transferase</keyword>
<dbReference type="STRING" id="145388.A0A0D2JZY5"/>
<dbReference type="GO" id="GO:0005739">
    <property type="term" value="C:mitochondrion"/>
    <property type="evidence" value="ECO:0007669"/>
    <property type="project" value="TreeGrafter"/>
</dbReference>
<keyword evidence="1" id="KW-0479">Metal-binding</keyword>
<dbReference type="GO" id="GO:0051539">
    <property type="term" value="F:4 iron, 4 sulfur cluster binding"/>
    <property type="evidence" value="ECO:0007669"/>
    <property type="project" value="UniProtKB-KW"/>
</dbReference>
<name>A0A0D2JZY5_9CHLO</name>
<dbReference type="OrthoDB" id="2414104at2759"/>
<dbReference type="EC" id="2.8.1.6" evidence="2"/>
<dbReference type="EMBL" id="KK100736">
    <property type="protein sequence ID" value="KIZ04043.1"/>
    <property type="molecule type" value="Genomic_DNA"/>
</dbReference>
<proteinExistence type="predicted"/>
<dbReference type="InterPro" id="IPR013785">
    <property type="entry name" value="Aldolase_TIM"/>
</dbReference>
<dbReference type="RefSeq" id="XP_013903062.1">
    <property type="nucleotide sequence ID" value="XM_014047608.1"/>
</dbReference>
<organism evidence="2 3">
    <name type="scientific">Monoraphidium neglectum</name>
    <dbReference type="NCBI Taxonomy" id="145388"/>
    <lineage>
        <taxon>Eukaryota</taxon>
        <taxon>Viridiplantae</taxon>
        <taxon>Chlorophyta</taxon>
        <taxon>core chlorophytes</taxon>
        <taxon>Chlorophyceae</taxon>
        <taxon>CS clade</taxon>
        <taxon>Sphaeropleales</taxon>
        <taxon>Selenastraceae</taxon>
        <taxon>Monoraphidium</taxon>
    </lineage>
</organism>
<keyword evidence="1" id="KW-0408">Iron</keyword>
<evidence type="ECO:0000256" key="1">
    <source>
        <dbReference type="ARBA" id="ARBA00022485"/>
    </source>
</evidence>
<dbReference type="PANTHER" id="PTHR22976">
    <property type="entry name" value="BIOTIN SYNTHASE"/>
    <property type="match status" value="1"/>
</dbReference>
<keyword evidence="1" id="KW-0004">4Fe-4S</keyword>
<dbReference type="InterPro" id="IPR002684">
    <property type="entry name" value="Biotin_synth/BioAB"/>
</dbReference>
<dbReference type="AlphaFoldDB" id="A0A0D2JZY5"/>
<dbReference type="SUPFAM" id="SSF102114">
    <property type="entry name" value="Radical SAM enzymes"/>
    <property type="match status" value="1"/>
</dbReference>
<dbReference type="PANTHER" id="PTHR22976:SF2">
    <property type="entry name" value="BIOTIN SYNTHASE, MITOCHONDRIAL"/>
    <property type="match status" value="1"/>
</dbReference>
<dbReference type="GeneID" id="25736792"/>
<reference evidence="2 3" key="1">
    <citation type="journal article" date="2013" name="BMC Genomics">
        <title>Reconstruction of the lipid metabolism for the microalga Monoraphidium neglectum from its genome sequence reveals characteristics suitable for biofuel production.</title>
        <authorList>
            <person name="Bogen C."/>
            <person name="Al-Dilaimi A."/>
            <person name="Albersmeier A."/>
            <person name="Wichmann J."/>
            <person name="Grundmann M."/>
            <person name="Rupp O."/>
            <person name="Lauersen K.J."/>
            <person name="Blifernez-Klassen O."/>
            <person name="Kalinowski J."/>
            <person name="Goesmann A."/>
            <person name="Mussgnug J.H."/>
            <person name="Kruse O."/>
        </authorList>
    </citation>
    <scope>NUCLEOTIDE SEQUENCE [LARGE SCALE GENOMIC DNA]</scope>
    <source>
        <strain evidence="2 3">SAG 48.87</strain>
    </source>
</reference>
<dbReference type="GO" id="GO:0009102">
    <property type="term" value="P:biotin biosynthetic process"/>
    <property type="evidence" value="ECO:0007669"/>
    <property type="project" value="InterPro"/>
</dbReference>
<evidence type="ECO:0000313" key="2">
    <source>
        <dbReference type="EMBL" id="KIZ04043.1"/>
    </source>
</evidence>
<gene>
    <name evidence="2" type="ORF">MNEG_3914</name>
</gene>
<keyword evidence="1" id="KW-0411">Iron-sulfur</keyword>
<evidence type="ECO:0000313" key="3">
    <source>
        <dbReference type="Proteomes" id="UP000054498"/>
    </source>
</evidence>
<keyword evidence="3" id="KW-1185">Reference proteome</keyword>
<dbReference type="GO" id="GO:0051537">
    <property type="term" value="F:2 iron, 2 sulfur cluster binding"/>
    <property type="evidence" value="ECO:0007669"/>
    <property type="project" value="TreeGrafter"/>
</dbReference>
<sequence length="90" mass="10284">MDMREEVSEVYNTPLLDLVFKAATVHRMYNDPAMVQRCTLLSIKTGGCPENCNYCSQSSHWSEDTGLKAEKLMGLEEVYEVQKLMGLEEF</sequence>